<dbReference type="Gene3D" id="2.60.40.290">
    <property type="match status" value="1"/>
</dbReference>
<accession>A0A5C8Z692</accession>
<dbReference type="PROSITE" id="PS51172">
    <property type="entry name" value="CBM3"/>
    <property type="match status" value="1"/>
</dbReference>
<evidence type="ECO:0000259" key="10">
    <source>
        <dbReference type="PROSITE" id="PS51173"/>
    </source>
</evidence>
<dbReference type="AlphaFoldDB" id="A0A5C8Z692"/>
<organism evidence="11 12">
    <name type="scientific">Reinekea thalattae</name>
    <dbReference type="NCBI Taxonomy" id="2593301"/>
    <lineage>
        <taxon>Bacteria</taxon>
        <taxon>Pseudomonadati</taxon>
        <taxon>Pseudomonadota</taxon>
        <taxon>Gammaproteobacteria</taxon>
        <taxon>Oceanospirillales</taxon>
        <taxon>Saccharospirillaceae</taxon>
        <taxon>Reinekea</taxon>
    </lineage>
</organism>
<gene>
    <name evidence="11" type="ORF">FME95_03490</name>
</gene>
<dbReference type="SUPFAM" id="SSF49384">
    <property type="entry name" value="Carbohydrate-binding domain"/>
    <property type="match status" value="2"/>
</dbReference>
<evidence type="ECO:0000313" key="12">
    <source>
        <dbReference type="Proteomes" id="UP000321764"/>
    </source>
</evidence>
<proteinExistence type="predicted"/>
<evidence type="ECO:0000259" key="9">
    <source>
        <dbReference type="PROSITE" id="PS51172"/>
    </source>
</evidence>
<keyword evidence="5" id="KW-0119">Carbohydrate metabolism</keyword>
<dbReference type="InterPro" id="IPR012341">
    <property type="entry name" value="6hp_glycosidase-like_sf"/>
</dbReference>
<dbReference type="InterPro" id="IPR008965">
    <property type="entry name" value="CBM2/CBM3_carb-bd_dom_sf"/>
</dbReference>
<name>A0A5C8Z692_9GAMM</name>
<dbReference type="PANTHER" id="PTHR22298">
    <property type="entry name" value="ENDO-1,4-BETA-GLUCANASE"/>
    <property type="match status" value="1"/>
</dbReference>
<evidence type="ECO:0000256" key="6">
    <source>
        <dbReference type="ARBA" id="ARBA00023295"/>
    </source>
</evidence>
<dbReference type="EMBL" id="VKAD01000001">
    <property type="protein sequence ID" value="TXR53635.1"/>
    <property type="molecule type" value="Genomic_DNA"/>
</dbReference>
<keyword evidence="8" id="KW-0732">Signal</keyword>
<dbReference type="SMART" id="SM01067">
    <property type="entry name" value="CBM_3"/>
    <property type="match status" value="1"/>
</dbReference>
<keyword evidence="6" id="KW-0326">Glycosidase</keyword>
<comment type="catalytic activity">
    <reaction evidence="1">
        <text>Endohydrolysis of (1-&gt;4)-beta-D-glucosidic linkages in cellulose, lichenin and cereal beta-D-glucans.</text>
        <dbReference type="EC" id="3.2.1.4"/>
    </reaction>
</comment>
<dbReference type="GO" id="GO:0030245">
    <property type="term" value="P:cellulose catabolic process"/>
    <property type="evidence" value="ECO:0007669"/>
    <property type="project" value="UniProtKB-KW"/>
</dbReference>
<dbReference type="InterPro" id="IPR001919">
    <property type="entry name" value="CBD2"/>
</dbReference>
<dbReference type="Gene3D" id="2.60.40.710">
    <property type="entry name" value="Endoglucanase-like"/>
    <property type="match status" value="1"/>
</dbReference>
<dbReference type="InterPro" id="IPR012291">
    <property type="entry name" value="CBM2_carb-bd_dom_sf"/>
</dbReference>
<feature type="domain" description="CBM3" evidence="9">
    <location>
        <begin position="483"/>
        <end position="641"/>
    </location>
</feature>
<evidence type="ECO:0000256" key="5">
    <source>
        <dbReference type="ARBA" id="ARBA00023277"/>
    </source>
</evidence>
<dbReference type="RefSeq" id="WP_147713035.1">
    <property type="nucleotide sequence ID" value="NZ_VKAD01000001.1"/>
</dbReference>
<keyword evidence="7" id="KW-0624">Polysaccharide degradation</keyword>
<dbReference type="SUPFAM" id="SSF48208">
    <property type="entry name" value="Six-hairpin glycosidases"/>
    <property type="match status" value="1"/>
</dbReference>
<feature type="chain" id="PRO_5023082941" description="cellulase" evidence="8">
    <location>
        <begin position="24"/>
        <end position="938"/>
    </location>
</feature>
<dbReference type="Proteomes" id="UP000321764">
    <property type="component" value="Unassembled WGS sequence"/>
</dbReference>
<comment type="caution">
    <text evidence="11">The sequence shown here is derived from an EMBL/GenBank/DDBJ whole genome shotgun (WGS) entry which is preliminary data.</text>
</comment>
<dbReference type="OrthoDB" id="9808897at2"/>
<dbReference type="PROSITE" id="PS51173">
    <property type="entry name" value="CBM2"/>
    <property type="match status" value="1"/>
</dbReference>
<dbReference type="Gene3D" id="1.50.10.10">
    <property type="match status" value="1"/>
</dbReference>
<feature type="domain" description="CBM2" evidence="10">
    <location>
        <begin position="835"/>
        <end position="938"/>
    </location>
</feature>
<keyword evidence="3 11" id="KW-0378">Hydrolase</keyword>
<dbReference type="InterPro" id="IPR008928">
    <property type="entry name" value="6-hairpin_glycosidase_sf"/>
</dbReference>
<dbReference type="InterPro" id="IPR001956">
    <property type="entry name" value="CBM3"/>
</dbReference>
<dbReference type="Pfam" id="PF17963">
    <property type="entry name" value="Big_9"/>
    <property type="match status" value="1"/>
</dbReference>
<dbReference type="SMART" id="SM00637">
    <property type="entry name" value="CBD_II"/>
    <property type="match status" value="1"/>
</dbReference>
<evidence type="ECO:0000256" key="7">
    <source>
        <dbReference type="ARBA" id="ARBA00023326"/>
    </source>
</evidence>
<evidence type="ECO:0000313" key="11">
    <source>
        <dbReference type="EMBL" id="TXR53635.1"/>
    </source>
</evidence>
<evidence type="ECO:0000256" key="8">
    <source>
        <dbReference type="SAM" id="SignalP"/>
    </source>
</evidence>
<dbReference type="InterPro" id="IPR001701">
    <property type="entry name" value="Glyco_hydro_9"/>
</dbReference>
<keyword evidence="4" id="KW-0136">Cellulose degradation</keyword>
<feature type="signal peptide" evidence="8">
    <location>
        <begin position="1"/>
        <end position="23"/>
    </location>
</feature>
<dbReference type="GO" id="GO:0008810">
    <property type="term" value="F:cellulase activity"/>
    <property type="evidence" value="ECO:0007669"/>
    <property type="project" value="UniProtKB-EC"/>
</dbReference>
<dbReference type="InterPro" id="IPR036966">
    <property type="entry name" value="CBM3_sf"/>
</dbReference>
<dbReference type="EC" id="3.2.1.4" evidence="2"/>
<dbReference type="FunFam" id="1.50.10.10:FF:000020">
    <property type="entry name" value="Endoglucanase"/>
    <property type="match status" value="1"/>
</dbReference>
<reference evidence="11 12" key="1">
    <citation type="submission" date="2019-07" db="EMBL/GenBank/DDBJ databases">
        <title>Reinekea sp. strain SSH23 genome sequencing and assembly.</title>
        <authorList>
            <person name="Kim I."/>
        </authorList>
    </citation>
    <scope>NUCLEOTIDE SEQUENCE [LARGE SCALE GENOMIC DNA]</scope>
    <source>
        <strain evidence="11 12">SSH23</strain>
    </source>
</reference>
<evidence type="ECO:0000256" key="3">
    <source>
        <dbReference type="ARBA" id="ARBA00022801"/>
    </source>
</evidence>
<dbReference type="Gene3D" id="2.60.40.2810">
    <property type="match status" value="1"/>
</dbReference>
<dbReference type="Pfam" id="PF00759">
    <property type="entry name" value="Glyco_hydro_9"/>
    <property type="match status" value="1"/>
</dbReference>
<evidence type="ECO:0000256" key="1">
    <source>
        <dbReference type="ARBA" id="ARBA00000966"/>
    </source>
</evidence>
<evidence type="ECO:0000256" key="2">
    <source>
        <dbReference type="ARBA" id="ARBA00012601"/>
    </source>
</evidence>
<dbReference type="Pfam" id="PF00553">
    <property type="entry name" value="CBM_2"/>
    <property type="match status" value="1"/>
</dbReference>
<evidence type="ECO:0000256" key="4">
    <source>
        <dbReference type="ARBA" id="ARBA00023001"/>
    </source>
</evidence>
<sequence length="938" mass="101390">MNKTFKTTLALAITLAGSATSYAHNFAEALQKSIYFYEAQQSGPLPDWNRVEWRGDSALTDGADVGHDLTGGWFDAGDHVKFGFPMAASATMLAMGVVEYPEAYAGTGQLEHIKNNLRFVADYFIKAHTGENELYGQVGSGSADHAWWGSAEVMPMERPSFKIDTENPGSDLAAETAAALAAISMVFEQDDAAYAAELLSHAEQLYSFADNYRGVYSDAITDASTYYNSWSGYQDEIVWGAIWLYRATGEQSYLDKAIAEYDYLNTEQQTTIKSYRWTQAWDDKGYGSYVLLAKLTGDDEYKADAERWLDYWSDGYNGERVTYTSGGLAYLDQWGAARYAATTSFLALIYSDYLNEVGESLDKADSYYNFAVSQMDYILGNNPMNMSYQIGYGDVYPTSPHHRTAHGSWANSSSNPTDNRHTLIGALVGGPDSDDGFENDRSDYILNEVATDYNAGFTGAVARLWLDFGGEPIAEADFPPAETRDNELYVEAKLNSSGNRFVEIAAITYNHTAWPSRVTDDLKFRYWVDLTEEFAAGYSLSDISVSAAYSQANSISDLIHWSDNLYYVEVDFSGVEIAPISASDSQREVQFRIALPTNTNAAEWDNSADPSWNDAYANGYTLTTSIALYDGNDLVWGQEPSASCGADTGINCAPTAESISAVTAYETPVMVTLSGDDSDGIVSSYALASSPENGSASLSGSSVLYTPDSNFYGTDSFTYTVSDNDGDVSAPATVSIQVEAPIIPAVVISNLSDGDEVEINSSVAVMIDVENAEGANVYLDGVFVSAITGDGTAYVDMPETPTQVVISVVATDAYGTEYSAQQSVMLNVVDEVVVVPVDDISCDLLSVDSWNTGFVLNHVTVTNNGSEAISGWTVTIQFDQAISLVNSWTSVATLSSDGTVLTVNNAVYNGYLAPGASAEFGLQGGHNGSFTTPTCTAQ</sequence>
<protein>
    <recommendedName>
        <fullName evidence="2">cellulase</fullName>
        <ecNumber evidence="2">3.2.1.4</ecNumber>
    </recommendedName>
</protein>
<keyword evidence="12" id="KW-1185">Reference proteome</keyword>
<dbReference type="Pfam" id="PF00942">
    <property type="entry name" value="CBM_3"/>
    <property type="match status" value="1"/>
</dbReference>
<dbReference type="GO" id="GO:0030248">
    <property type="term" value="F:cellulose binding"/>
    <property type="evidence" value="ECO:0007669"/>
    <property type="project" value="InterPro"/>
</dbReference>